<feature type="domain" description="Major facilitator superfamily (MFS) profile" evidence="6">
    <location>
        <begin position="1"/>
        <end position="94"/>
    </location>
</feature>
<evidence type="ECO:0000256" key="5">
    <source>
        <dbReference type="SAM" id="Phobius"/>
    </source>
</evidence>
<dbReference type="AlphaFoldDB" id="A0A165AXF9"/>
<dbReference type="EMBL" id="KV427712">
    <property type="protein sequence ID" value="KZS99840.1"/>
    <property type="molecule type" value="Genomic_DNA"/>
</dbReference>
<dbReference type="SUPFAM" id="SSF103473">
    <property type="entry name" value="MFS general substrate transporter"/>
    <property type="match status" value="1"/>
</dbReference>
<dbReference type="InterPro" id="IPR020846">
    <property type="entry name" value="MFS_dom"/>
</dbReference>
<keyword evidence="3 5" id="KW-1133">Transmembrane helix</keyword>
<dbReference type="GO" id="GO:0016020">
    <property type="term" value="C:membrane"/>
    <property type="evidence" value="ECO:0007669"/>
    <property type="project" value="UniProtKB-SubCell"/>
</dbReference>
<feature type="non-terminal residue" evidence="7">
    <location>
        <position position="94"/>
    </location>
</feature>
<feature type="transmembrane region" description="Helical" evidence="5">
    <location>
        <begin position="15"/>
        <end position="35"/>
    </location>
</feature>
<dbReference type="STRING" id="1314785.A0A165AXF9"/>
<evidence type="ECO:0000256" key="3">
    <source>
        <dbReference type="ARBA" id="ARBA00022989"/>
    </source>
</evidence>
<dbReference type="InterPro" id="IPR036259">
    <property type="entry name" value="MFS_trans_sf"/>
</dbReference>
<protein>
    <recommendedName>
        <fullName evidence="6">Major facilitator superfamily (MFS) profile domain-containing protein</fullName>
    </recommendedName>
</protein>
<feature type="transmembrane region" description="Helical" evidence="5">
    <location>
        <begin position="42"/>
        <end position="64"/>
    </location>
</feature>
<dbReference type="Pfam" id="PF00083">
    <property type="entry name" value="Sugar_tr"/>
    <property type="match status" value="1"/>
</dbReference>
<dbReference type="OrthoDB" id="2544694at2759"/>
<dbReference type="InParanoid" id="A0A165AXF9"/>
<keyword evidence="4 5" id="KW-0472">Membrane</keyword>
<dbReference type="Proteomes" id="UP000076871">
    <property type="component" value="Unassembled WGS sequence"/>
</dbReference>
<evidence type="ECO:0000256" key="2">
    <source>
        <dbReference type="ARBA" id="ARBA00022692"/>
    </source>
</evidence>
<keyword evidence="2 5" id="KW-0812">Transmembrane</keyword>
<reference evidence="7 8" key="1">
    <citation type="journal article" date="2016" name="Mol. Biol. Evol.">
        <title>Comparative Genomics of Early-Diverging Mushroom-Forming Fungi Provides Insights into the Origins of Lignocellulose Decay Capabilities.</title>
        <authorList>
            <person name="Nagy L.G."/>
            <person name="Riley R."/>
            <person name="Tritt A."/>
            <person name="Adam C."/>
            <person name="Daum C."/>
            <person name="Floudas D."/>
            <person name="Sun H."/>
            <person name="Yadav J.S."/>
            <person name="Pangilinan J."/>
            <person name="Larsson K.H."/>
            <person name="Matsuura K."/>
            <person name="Barry K."/>
            <person name="Labutti K."/>
            <person name="Kuo R."/>
            <person name="Ohm R.A."/>
            <person name="Bhattacharya S.S."/>
            <person name="Shirouzu T."/>
            <person name="Yoshinaga Y."/>
            <person name="Martin F.M."/>
            <person name="Grigoriev I.V."/>
            <person name="Hibbett D.S."/>
        </authorList>
    </citation>
    <scope>NUCLEOTIDE SEQUENCE [LARGE SCALE GENOMIC DNA]</scope>
    <source>
        <strain evidence="7 8">93-53</strain>
    </source>
</reference>
<gene>
    <name evidence="7" type="ORF">LAESUDRAFT_622149</name>
</gene>
<keyword evidence="8" id="KW-1185">Reference proteome</keyword>
<evidence type="ECO:0000259" key="6">
    <source>
        <dbReference type="PROSITE" id="PS50850"/>
    </source>
</evidence>
<dbReference type="Gene3D" id="1.20.1250.20">
    <property type="entry name" value="MFS general substrate transporter like domains"/>
    <property type="match status" value="1"/>
</dbReference>
<organism evidence="7 8">
    <name type="scientific">Laetiporus sulphureus 93-53</name>
    <dbReference type="NCBI Taxonomy" id="1314785"/>
    <lineage>
        <taxon>Eukaryota</taxon>
        <taxon>Fungi</taxon>
        <taxon>Dikarya</taxon>
        <taxon>Basidiomycota</taxon>
        <taxon>Agaricomycotina</taxon>
        <taxon>Agaricomycetes</taxon>
        <taxon>Polyporales</taxon>
        <taxon>Laetiporus</taxon>
    </lineage>
</organism>
<sequence>ILFQRLGFSNVNSRIVAVANGTEYFLASFIAIGLVDRLGQQPLILFGQVGQTITMMLLAVSGAINTPGCRVVSVVLLFVFNTFFAVGLLRTSWL</sequence>
<evidence type="ECO:0000313" key="7">
    <source>
        <dbReference type="EMBL" id="KZS99840.1"/>
    </source>
</evidence>
<dbReference type="GO" id="GO:0022857">
    <property type="term" value="F:transmembrane transporter activity"/>
    <property type="evidence" value="ECO:0007669"/>
    <property type="project" value="InterPro"/>
</dbReference>
<dbReference type="RefSeq" id="XP_040757581.1">
    <property type="nucleotide sequence ID" value="XM_040903287.1"/>
</dbReference>
<evidence type="ECO:0000313" key="8">
    <source>
        <dbReference type="Proteomes" id="UP000076871"/>
    </source>
</evidence>
<feature type="transmembrane region" description="Helical" evidence="5">
    <location>
        <begin position="70"/>
        <end position="89"/>
    </location>
</feature>
<dbReference type="PROSITE" id="PS50850">
    <property type="entry name" value="MFS"/>
    <property type="match status" value="1"/>
</dbReference>
<comment type="subcellular location">
    <subcellularLocation>
        <location evidence="1">Membrane</location>
        <topology evidence="1">Multi-pass membrane protein</topology>
    </subcellularLocation>
</comment>
<name>A0A165AXF9_9APHY</name>
<evidence type="ECO:0000256" key="4">
    <source>
        <dbReference type="ARBA" id="ARBA00023136"/>
    </source>
</evidence>
<evidence type="ECO:0000256" key="1">
    <source>
        <dbReference type="ARBA" id="ARBA00004141"/>
    </source>
</evidence>
<dbReference type="InterPro" id="IPR005828">
    <property type="entry name" value="MFS_sugar_transport-like"/>
</dbReference>
<feature type="non-terminal residue" evidence="7">
    <location>
        <position position="1"/>
    </location>
</feature>
<proteinExistence type="predicted"/>
<dbReference type="GeneID" id="63820318"/>
<accession>A0A165AXF9</accession>